<sequence>MYRTTCPKPSNSMLISTLLFALVVSAASVLKALFVAGYTLHWCIWSRRWPESGCEEHSEETFRFDFKVKPVRLQGDAPYSHRRLYGIRRLKVIRPLVAPMGEVARTAMVRRHQAVDVVPSSSFPPYIPRAQAPPRIVAASQVEEPTTTIITYTTESPRSPPRSIDDFDEARRKRIEARWKRLGINLKTIQYPIQRASREKSSEMESVIPRAKPPPTLKAIEQPVEQEKTFESPSHKRDEIRVAATPNTRKSVPLPTDDKDIQVEPPRRPRIHGPILGTFPSSKNEDAQESGYGIGTGAGPRRPVPSPGWTDSAAAALPSVPILPRFASPVATPTPNSDYHSRTTPVFKSYKFAQKLSQRPRLRIRRPGDKAITENSIQEDPNLTPFQNSARNRFGYGNHVGVAGPIPYPRTARPAPTTEPPTTTTTTEATTTTTTETTTTSAAPAEGETEDSGAGFGFGPSELPPELANVGFGIGGNGINFNVPAQGEASAPAPEEKPKRPKQRKQPNPEIFKEGEPLVIPQNSGLRPVAPPKEFLDGGGFGSGSGSIGGGGGFGGGSGGGGLAPGGGFGSGGSAPGTGSGLPSGGGSEAPPDLFTGDSALTPSRGPTGDGYGPPIFPGGAVPPPVPAVGLGGAAAGKSPYGAIMEPTENPPTTVKPSALLNVLNKADQGINQAITHFEQGSPLETAAIDILEVALGSQKLDSQAKLLGHVDRAIGLDNLQRIQRWANTAGAMDVFKEEMVKFIKNFEPPEDLFPTIPPQLDYLFKTSGR</sequence>
<reference evidence="3" key="1">
    <citation type="journal article" date="2015" name="Nat. Genet.">
        <title>The genome and transcriptome of the zoonotic hookworm Ancylostoma ceylanicum identify infection-specific gene families.</title>
        <authorList>
            <person name="Schwarz E.M."/>
            <person name="Hu Y."/>
            <person name="Antoshechkin I."/>
            <person name="Miller M.M."/>
            <person name="Sternberg P.W."/>
            <person name="Aroian R.V."/>
        </authorList>
    </citation>
    <scope>NUCLEOTIDE SEQUENCE</scope>
    <source>
        <strain evidence="3">HY135</strain>
    </source>
</reference>
<comment type="caution">
    <text evidence="2">The sequence shown here is derived from an EMBL/GenBank/DDBJ whole genome shotgun (WGS) entry which is preliminary data.</text>
</comment>
<accession>A0A016SEQ5</accession>
<dbReference type="AlphaFoldDB" id="A0A016SEQ5"/>
<proteinExistence type="predicted"/>
<dbReference type="Proteomes" id="UP000024635">
    <property type="component" value="Unassembled WGS sequence"/>
</dbReference>
<feature type="compositionally biased region" description="Polar residues" evidence="1">
    <location>
        <begin position="373"/>
        <end position="391"/>
    </location>
</feature>
<feature type="region of interest" description="Disordered" evidence="1">
    <location>
        <begin position="243"/>
        <end position="306"/>
    </location>
</feature>
<keyword evidence="3" id="KW-1185">Reference proteome</keyword>
<feature type="compositionally biased region" description="Low complexity" evidence="1">
    <location>
        <begin position="409"/>
        <end position="446"/>
    </location>
</feature>
<feature type="region of interest" description="Disordered" evidence="1">
    <location>
        <begin position="370"/>
        <end position="619"/>
    </location>
</feature>
<feature type="compositionally biased region" description="Basic and acidic residues" evidence="1">
    <location>
        <begin position="256"/>
        <end position="267"/>
    </location>
</feature>
<protein>
    <submittedName>
        <fullName evidence="2">Uncharacterized protein</fullName>
    </submittedName>
</protein>
<dbReference type="OrthoDB" id="5828708at2759"/>
<organism evidence="2 3">
    <name type="scientific">Ancylostoma ceylanicum</name>
    <dbReference type="NCBI Taxonomy" id="53326"/>
    <lineage>
        <taxon>Eukaryota</taxon>
        <taxon>Metazoa</taxon>
        <taxon>Ecdysozoa</taxon>
        <taxon>Nematoda</taxon>
        <taxon>Chromadorea</taxon>
        <taxon>Rhabditida</taxon>
        <taxon>Rhabditina</taxon>
        <taxon>Rhabditomorpha</taxon>
        <taxon>Strongyloidea</taxon>
        <taxon>Ancylostomatidae</taxon>
        <taxon>Ancylostomatinae</taxon>
        <taxon>Ancylostoma</taxon>
    </lineage>
</organism>
<dbReference type="EMBL" id="JARK01001576">
    <property type="protein sequence ID" value="EYB88882.1"/>
    <property type="molecule type" value="Genomic_DNA"/>
</dbReference>
<feature type="region of interest" description="Disordered" evidence="1">
    <location>
        <begin position="195"/>
        <end position="215"/>
    </location>
</feature>
<gene>
    <name evidence="2" type="primary">Acey_s0240.g3354</name>
    <name evidence="2" type="synonym">Acey-T19A5.3</name>
    <name evidence="2" type="ORF">Y032_0240g3354</name>
</gene>
<feature type="compositionally biased region" description="Gly residues" evidence="1">
    <location>
        <begin position="537"/>
        <end position="588"/>
    </location>
</feature>
<evidence type="ECO:0000256" key="1">
    <source>
        <dbReference type="SAM" id="MobiDB-lite"/>
    </source>
</evidence>
<evidence type="ECO:0000313" key="2">
    <source>
        <dbReference type="EMBL" id="EYB88882.1"/>
    </source>
</evidence>
<evidence type="ECO:0000313" key="3">
    <source>
        <dbReference type="Proteomes" id="UP000024635"/>
    </source>
</evidence>
<name>A0A016SEQ5_9BILA</name>